<evidence type="ECO:0000259" key="2">
    <source>
        <dbReference type="SMART" id="SM00226"/>
    </source>
</evidence>
<proteinExistence type="predicted"/>
<comment type="caution">
    <text evidence="3">The sequence shown here is derived from an EMBL/GenBank/DDBJ whole genome shotgun (WGS) entry which is preliminary data.</text>
</comment>
<dbReference type="PANTHER" id="PTHR43428:SF1">
    <property type="entry name" value="ARSENATE REDUCTASE"/>
    <property type="match status" value="1"/>
</dbReference>
<dbReference type="SMART" id="SM00226">
    <property type="entry name" value="LMWPc"/>
    <property type="match status" value="1"/>
</dbReference>
<dbReference type="EMBL" id="DTKJ01000014">
    <property type="protein sequence ID" value="HGZ10848.1"/>
    <property type="molecule type" value="Genomic_DNA"/>
</dbReference>
<reference evidence="3" key="1">
    <citation type="journal article" date="2020" name="mSystems">
        <title>Genome- and Community-Level Interaction Insights into Carbon Utilization and Element Cycling Functions of Hydrothermarchaeota in Hydrothermal Sediment.</title>
        <authorList>
            <person name="Zhou Z."/>
            <person name="Liu Y."/>
            <person name="Xu W."/>
            <person name="Pan J."/>
            <person name="Luo Z.H."/>
            <person name="Li M."/>
        </authorList>
    </citation>
    <scope>NUCLEOTIDE SEQUENCE [LARGE SCALE GENOMIC DNA]</scope>
    <source>
        <strain evidence="3">SpSt-853</strain>
    </source>
</reference>
<feature type="domain" description="Phosphotyrosine protein phosphatase I" evidence="2">
    <location>
        <begin position="2"/>
        <end position="131"/>
    </location>
</feature>
<dbReference type="GO" id="GO:0046685">
    <property type="term" value="P:response to arsenic-containing substance"/>
    <property type="evidence" value="ECO:0007669"/>
    <property type="project" value="UniProtKB-KW"/>
</dbReference>
<dbReference type="InterPro" id="IPR023485">
    <property type="entry name" value="Ptyr_pPase"/>
</dbReference>
<keyword evidence="1" id="KW-0059">Arsenical resistance</keyword>
<dbReference type="CDD" id="cd16345">
    <property type="entry name" value="LMWP_ArsC"/>
    <property type="match status" value="1"/>
</dbReference>
<sequence>MYKVLFLCTENACRSQMAEGLVNHDLAGQVQAFSAGVRPTRVNPRAVQVMAEIGIDISRQRSKSVDELAGEHFDLVITVCDQAAEQCPLFPGDTEVLHVGFPDPAKGSGSAKIFRQVRDALRERLIPLLKEKLREHQGKE</sequence>
<organism evidence="3">
    <name type="scientific">Desulfobacca acetoxidans</name>
    <dbReference type="NCBI Taxonomy" id="60893"/>
    <lineage>
        <taxon>Bacteria</taxon>
        <taxon>Pseudomonadati</taxon>
        <taxon>Thermodesulfobacteriota</taxon>
        <taxon>Desulfobaccia</taxon>
        <taxon>Desulfobaccales</taxon>
        <taxon>Desulfobaccaceae</taxon>
        <taxon>Desulfobacca</taxon>
    </lineage>
</organism>
<gene>
    <name evidence="3" type="ORF">ENW48_01355</name>
</gene>
<dbReference type="Gene3D" id="3.40.50.2300">
    <property type="match status" value="1"/>
</dbReference>
<name>A0A7C5AKE9_9BACT</name>
<evidence type="ECO:0000256" key="1">
    <source>
        <dbReference type="ARBA" id="ARBA00022849"/>
    </source>
</evidence>
<dbReference type="Pfam" id="PF01451">
    <property type="entry name" value="LMWPc"/>
    <property type="match status" value="1"/>
</dbReference>
<dbReference type="SUPFAM" id="SSF52788">
    <property type="entry name" value="Phosphotyrosine protein phosphatases I"/>
    <property type="match status" value="1"/>
</dbReference>
<dbReference type="AlphaFoldDB" id="A0A7C5AKE9"/>
<evidence type="ECO:0000313" key="3">
    <source>
        <dbReference type="EMBL" id="HGZ10848.1"/>
    </source>
</evidence>
<dbReference type="PANTHER" id="PTHR43428">
    <property type="entry name" value="ARSENATE REDUCTASE"/>
    <property type="match status" value="1"/>
</dbReference>
<dbReference type="InterPro" id="IPR036196">
    <property type="entry name" value="Ptyr_pPase_sf"/>
</dbReference>
<protein>
    <submittedName>
        <fullName evidence="3">Arsenate reductase ArsC</fullName>
    </submittedName>
</protein>
<accession>A0A7C5AKE9</accession>